<evidence type="ECO:0000256" key="1">
    <source>
        <dbReference type="SAM" id="Phobius"/>
    </source>
</evidence>
<feature type="transmembrane region" description="Helical" evidence="1">
    <location>
        <begin position="6"/>
        <end position="24"/>
    </location>
</feature>
<dbReference type="PANTHER" id="PTHR35804:SF1">
    <property type="entry name" value="LYSINE EXPORTER LYSO"/>
    <property type="match status" value="1"/>
</dbReference>
<dbReference type="OrthoDB" id="5451742at2"/>
<name>A0A2X4UI60_9GAMM</name>
<feature type="transmembrane region" description="Helical" evidence="1">
    <location>
        <begin position="128"/>
        <end position="147"/>
    </location>
</feature>
<dbReference type="RefSeq" id="WP_111739971.1">
    <property type="nucleotide sequence ID" value="NZ_LR698987.1"/>
</dbReference>
<dbReference type="InterPro" id="IPR005642">
    <property type="entry name" value="LysO"/>
</dbReference>
<dbReference type="Pfam" id="PF03956">
    <property type="entry name" value="Lys_export"/>
    <property type="match status" value="1"/>
</dbReference>
<reference evidence="2 3" key="1">
    <citation type="submission" date="2018-06" db="EMBL/GenBank/DDBJ databases">
        <authorList>
            <consortium name="Pathogen Informatics"/>
            <person name="Doyle S."/>
        </authorList>
    </citation>
    <scope>NUCLEOTIDE SEQUENCE [LARGE SCALE GENOMIC DNA]</scope>
    <source>
        <strain evidence="2 3">NCTC12151</strain>
    </source>
</reference>
<feature type="transmembrane region" description="Helical" evidence="1">
    <location>
        <begin position="168"/>
        <end position="191"/>
    </location>
</feature>
<dbReference type="AlphaFoldDB" id="A0A2X4UI60"/>
<gene>
    <name evidence="2" type="ORF">NCTC12151_01384</name>
</gene>
<feature type="transmembrane region" description="Helical" evidence="1">
    <location>
        <begin position="203"/>
        <end position="227"/>
    </location>
</feature>
<keyword evidence="1" id="KW-0812">Transmembrane</keyword>
<feature type="transmembrane region" description="Helical" evidence="1">
    <location>
        <begin position="279"/>
        <end position="299"/>
    </location>
</feature>
<keyword evidence="1" id="KW-0472">Membrane</keyword>
<dbReference type="GO" id="GO:0015661">
    <property type="term" value="F:L-lysine efflux transmembrane transporter activity"/>
    <property type="evidence" value="ECO:0007669"/>
    <property type="project" value="InterPro"/>
</dbReference>
<proteinExistence type="predicted"/>
<dbReference type="GO" id="GO:0005886">
    <property type="term" value="C:plasma membrane"/>
    <property type="evidence" value="ECO:0007669"/>
    <property type="project" value="TreeGrafter"/>
</dbReference>
<feature type="transmembrane region" description="Helical" evidence="1">
    <location>
        <begin position="61"/>
        <end position="83"/>
    </location>
</feature>
<feature type="transmembrane region" description="Helical" evidence="1">
    <location>
        <begin position="36"/>
        <end position="55"/>
    </location>
</feature>
<evidence type="ECO:0000313" key="3">
    <source>
        <dbReference type="Proteomes" id="UP000249005"/>
    </source>
</evidence>
<dbReference type="PANTHER" id="PTHR35804">
    <property type="entry name" value="LYSINE EXPORTER LYSO"/>
    <property type="match status" value="1"/>
</dbReference>
<keyword evidence="3" id="KW-1185">Reference proteome</keyword>
<dbReference type="KEGG" id="lri:NCTC12151_01384"/>
<evidence type="ECO:0000313" key="2">
    <source>
        <dbReference type="EMBL" id="SQI39546.1"/>
    </source>
</evidence>
<organism evidence="2 3">
    <name type="scientific">Leminorella richardii</name>
    <dbReference type="NCBI Taxonomy" id="158841"/>
    <lineage>
        <taxon>Bacteria</taxon>
        <taxon>Pseudomonadati</taxon>
        <taxon>Pseudomonadota</taxon>
        <taxon>Gammaproteobacteria</taxon>
        <taxon>Enterobacterales</taxon>
        <taxon>Budviciaceae</taxon>
        <taxon>Leminorella</taxon>
    </lineage>
</organism>
<dbReference type="EMBL" id="LS483470">
    <property type="protein sequence ID" value="SQI39546.1"/>
    <property type="molecule type" value="Genomic_DNA"/>
</dbReference>
<keyword evidence="1" id="KW-1133">Transmembrane helix</keyword>
<sequence>MYSGLAIVLLPLIAGYLIPLKNAAALRAIHRTLGGMVYVILFFMGIGLAFLDNLSANLQSILLYSVTFFIAIFGANLAALSLLDRRWPWRASRTHSEPQSPWHTILSSLQLCGVVIAGFLIGLTHYPWLTHASAASEVALVLLLLLIGIQLRNSGMTIKEITLNRRGAIVALVVALSAAVGGTLAALVLGLPVHVGIAMSSGYGWYSLSGILLTDAFGPVLGSAAFFNDLARELAAILIIPSLIVRRQSTALGVCGATSMDFTLPVLQRSAGVEIVPAAIVHGFILSLLAPIVMALFSAA</sequence>
<accession>A0A2X4UI60</accession>
<feature type="transmembrane region" description="Helical" evidence="1">
    <location>
        <begin position="104"/>
        <end position="122"/>
    </location>
</feature>
<protein>
    <submittedName>
        <fullName evidence="2">Membrane protein of uncharacterized function (DUF340)</fullName>
    </submittedName>
</protein>
<dbReference type="Proteomes" id="UP000249005">
    <property type="component" value="Chromosome 1"/>
</dbReference>